<dbReference type="PANTHER" id="PTHR43471:SF3">
    <property type="entry name" value="ABC TRANSPORTER PERMEASE PROTEIN NATB"/>
    <property type="match status" value="1"/>
</dbReference>
<accession>A0ABX3G928</accession>
<keyword evidence="3 5" id="KW-1133">Transmembrane helix</keyword>
<evidence type="ECO:0000313" key="8">
    <source>
        <dbReference type="Proteomes" id="UP000187151"/>
    </source>
</evidence>
<keyword evidence="4 5" id="KW-0472">Membrane</keyword>
<evidence type="ECO:0000256" key="2">
    <source>
        <dbReference type="ARBA" id="ARBA00022692"/>
    </source>
</evidence>
<comment type="subcellular location">
    <subcellularLocation>
        <location evidence="1">Membrane</location>
        <topology evidence="1">Multi-pass membrane protein</topology>
    </subcellularLocation>
</comment>
<reference evidence="7 8" key="1">
    <citation type="submission" date="2016-01" db="EMBL/GenBank/DDBJ databases">
        <title>Streptomyces amritsarensis strain MTCC 11845 genome sequencing and assembly.</title>
        <authorList>
            <person name="Sharma D."/>
            <person name="Nair G.R."/>
            <person name="Kaur G."/>
            <person name="Manhas R.K."/>
            <person name="Mayilraj S."/>
        </authorList>
    </citation>
    <scope>NUCLEOTIDE SEQUENCE [LARGE SCALE GENOMIC DNA]</scope>
    <source>
        <strain evidence="7 8">MTCC 11845</strain>
    </source>
</reference>
<evidence type="ECO:0000256" key="1">
    <source>
        <dbReference type="ARBA" id="ARBA00004141"/>
    </source>
</evidence>
<feature type="transmembrane region" description="Helical" evidence="5">
    <location>
        <begin position="30"/>
        <end position="51"/>
    </location>
</feature>
<sequence>MNRNTPHGPLTLVGLVAWREIVTQFQRKELWASLVMMILVFCGALGLQKVFTGAADRPVLAVVGEHRDLTESLRAQTAGASGDGGARGVEVVSYENEAAAEAAVRAEKADAALVGEGRVLVREKLPEPLAGPLYEAHRTAQTTERLRDGGLTDAAIARALAVQPLTVSALDPDADRRTEPTMTAAIGVMALFFLTFMFGQGIAQGVLEEKSSRIVEVLLAKVHAWQLLAGKVLGIGLVAFVQISAMAAGGVTVAVAADLVDAPADAIGTSVSVVLWFIPGFLGFAALWAVAGALASRAEDLQHAAGPVSMLQTLSLMAALAPFTGISDTLTRLFSLVPGLSSAVMPVRMASENVPWWEVALAAVLLLASIAALLRVGGRIYIGGLLQHGGIVKARTALRNARLGGMS</sequence>
<proteinExistence type="predicted"/>
<dbReference type="InterPro" id="IPR013525">
    <property type="entry name" value="ABC2_TM"/>
</dbReference>
<organism evidence="7 8">
    <name type="scientific">Streptomyces amritsarensis</name>
    <dbReference type="NCBI Taxonomy" id="681158"/>
    <lineage>
        <taxon>Bacteria</taxon>
        <taxon>Bacillati</taxon>
        <taxon>Actinomycetota</taxon>
        <taxon>Actinomycetes</taxon>
        <taxon>Kitasatosporales</taxon>
        <taxon>Streptomycetaceae</taxon>
        <taxon>Streptomyces</taxon>
    </lineage>
</organism>
<feature type="transmembrane region" description="Helical" evidence="5">
    <location>
        <begin position="273"/>
        <end position="294"/>
    </location>
</feature>
<dbReference type="PANTHER" id="PTHR43471">
    <property type="entry name" value="ABC TRANSPORTER PERMEASE"/>
    <property type="match status" value="1"/>
</dbReference>
<dbReference type="Proteomes" id="UP000187151">
    <property type="component" value="Unassembled WGS sequence"/>
</dbReference>
<keyword evidence="2 5" id="KW-0812">Transmembrane</keyword>
<keyword evidence="8" id="KW-1185">Reference proteome</keyword>
<name>A0ABX3G928_9ACTN</name>
<protein>
    <recommendedName>
        <fullName evidence="6">ABC-2 type transporter transmembrane domain-containing protein</fullName>
    </recommendedName>
</protein>
<dbReference type="RefSeq" id="WP_076043661.1">
    <property type="nucleotide sequence ID" value="NZ_MQUR01000013.1"/>
</dbReference>
<evidence type="ECO:0000256" key="5">
    <source>
        <dbReference type="SAM" id="Phobius"/>
    </source>
</evidence>
<dbReference type="Pfam" id="PF12698">
    <property type="entry name" value="ABC2_membrane_3"/>
    <property type="match status" value="1"/>
</dbReference>
<comment type="caution">
    <text evidence="7">The sequence shown here is derived from an EMBL/GenBank/DDBJ whole genome shotgun (WGS) entry which is preliminary data.</text>
</comment>
<feature type="transmembrane region" description="Helical" evidence="5">
    <location>
        <begin position="354"/>
        <end position="374"/>
    </location>
</feature>
<feature type="transmembrane region" description="Helical" evidence="5">
    <location>
        <begin position="314"/>
        <end position="334"/>
    </location>
</feature>
<gene>
    <name evidence="7" type="ORF">AVW11_08370</name>
</gene>
<evidence type="ECO:0000256" key="3">
    <source>
        <dbReference type="ARBA" id="ARBA00022989"/>
    </source>
</evidence>
<evidence type="ECO:0000256" key="4">
    <source>
        <dbReference type="ARBA" id="ARBA00023136"/>
    </source>
</evidence>
<feature type="transmembrane region" description="Helical" evidence="5">
    <location>
        <begin position="228"/>
        <end position="253"/>
    </location>
</feature>
<dbReference type="EMBL" id="MQUR01000013">
    <property type="protein sequence ID" value="OLZ70161.1"/>
    <property type="molecule type" value="Genomic_DNA"/>
</dbReference>
<evidence type="ECO:0000259" key="6">
    <source>
        <dbReference type="Pfam" id="PF12698"/>
    </source>
</evidence>
<evidence type="ECO:0000313" key="7">
    <source>
        <dbReference type="EMBL" id="OLZ70161.1"/>
    </source>
</evidence>
<feature type="domain" description="ABC-2 type transporter transmembrane" evidence="6">
    <location>
        <begin position="30"/>
        <end position="374"/>
    </location>
</feature>
<feature type="transmembrane region" description="Helical" evidence="5">
    <location>
        <begin position="184"/>
        <end position="207"/>
    </location>
</feature>